<dbReference type="InterPro" id="IPR057208">
    <property type="entry name" value="DUF7886"/>
</dbReference>
<evidence type="ECO:0000313" key="2">
    <source>
        <dbReference type="EMBL" id="ORY03524.1"/>
    </source>
</evidence>
<sequence>MSYEYPQPTIPHPQVGNTKMLSDFLGDLFTMGCLKGFRFFELYLRGREELLLQVYRQGDRGAKKPAPSKAFQIAKAQKSSGISHRTQKQMKLMPSGPMLPATTPLDHDLQRDQTRTAFLIAGYARYKRPYVWLRSNHKELLKLEIDSTSNKDADNPLKLDSIAQWKANEVKVWDVIAEIVTLTQDPAPINPFAINHDFFDSLPVEECVFATGALISVLQKIYLSNVPYADQVMSDIQQLHQRHFTDFGELVELQLMQKQAPKPNRFN</sequence>
<dbReference type="InParanoid" id="A0A1Y1Z077"/>
<dbReference type="Proteomes" id="UP000193498">
    <property type="component" value="Unassembled WGS sequence"/>
</dbReference>
<dbReference type="EMBL" id="MCFE01000045">
    <property type="protein sequence ID" value="ORY03524.1"/>
    <property type="molecule type" value="Genomic_DNA"/>
</dbReference>
<organism evidence="2 3">
    <name type="scientific">Basidiobolus meristosporus CBS 931.73</name>
    <dbReference type="NCBI Taxonomy" id="1314790"/>
    <lineage>
        <taxon>Eukaryota</taxon>
        <taxon>Fungi</taxon>
        <taxon>Fungi incertae sedis</taxon>
        <taxon>Zoopagomycota</taxon>
        <taxon>Entomophthoromycotina</taxon>
        <taxon>Basidiobolomycetes</taxon>
        <taxon>Basidiobolales</taxon>
        <taxon>Basidiobolaceae</taxon>
        <taxon>Basidiobolus</taxon>
    </lineage>
</organism>
<gene>
    <name evidence="2" type="ORF">K493DRAFT_404960</name>
</gene>
<dbReference type="AlphaFoldDB" id="A0A1Y1Z077"/>
<feature type="domain" description="DUF7886" evidence="1">
    <location>
        <begin position="104"/>
        <end position="245"/>
    </location>
</feature>
<dbReference type="OrthoDB" id="239865at2759"/>
<proteinExistence type="predicted"/>
<accession>A0A1Y1Z077</accession>
<protein>
    <recommendedName>
        <fullName evidence="1">DUF7886 domain-containing protein</fullName>
    </recommendedName>
</protein>
<dbReference type="PANTHER" id="PTHR47915:SF1">
    <property type="entry name" value="SI:DKEY-19B23.7"/>
    <property type="match status" value="1"/>
</dbReference>
<comment type="caution">
    <text evidence="2">The sequence shown here is derived from an EMBL/GenBank/DDBJ whole genome shotgun (WGS) entry which is preliminary data.</text>
</comment>
<dbReference type="Pfam" id="PF25377">
    <property type="entry name" value="DUF7886"/>
    <property type="match status" value="1"/>
</dbReference>
<evidence type="ECO:0000313" key="3">
    <source>
        <dbReference type="Proteomes" id="UP000193498"/>
    </source>
</evidence>
<dbReference type="PANTHER" id="PTHR47915">
    <property type="entry name" value="SI:DKEY-19B23.7"/>
    <property type="match status" value="1"/>
</dbReference>
<keyword evidence="3" id="KW-1185">Reference proteome</keyword>
<reference evidence="2 3" key="1">
    <citation type="submission" date="2016-07" db="EMBL/GenBank/DDBJ databases">
        <title>Pervasive Adenine N6-methylation of Active Genes in Fungi.</title>
        <authorList>
            <consortium name="DOE Joint Genome Institute"/>
            <person name="Mondo S.J."/>
            <person name="Dannebaum R.O."/>
            <person name="Kuo R.C."/>
            <person name="Labutti K."/>
            <person name="Haridas S."/>
            <person name="Kuo A."/>
            <person name="Salamov A."/>
            <person name="Ahrendt S.R."/>
            <person name="Lipzen A."/>
            <person name="Sullivan W."/>
            <person name="Andreopoulos W.B."/>
            <person name="Clum A."/>
            <person name="Lindquist E."/>
            <person name="Daum C."/>
            <person name="Ramamoorthy G.K."/>
            <person name="Gryganskyi A."/>
            <person name="Culley D."/>
            <person name="Magnuson J.K."/>
            <person name="James T.Y."/>
            <person name="O'Malley M.A."/>
            <person name="Stajich J.E."/>
            <person name="Spatafora J.W."/>
            <person name="Visel A."/>
            <person name="Grigoriev I.V."/>
        </authorList>
    </citation>
    <scope>NUCLEOTIDE SEQUENCE [LARGE SCALE GENOMIC DNA]</scope>
    <source>
        <strain evidence="2 3">CBS 931.73</strain>
    </source>
</reference>
<name>A0A1Y1Z077_9FUNG</name>
<evidence type="ECO:0000259" key="1">
    <source>
        <dbReference type="Pfam" id="PF25377"/>
    </source>
</evidence>